<dbReference type="EMBL" id="LGGO01000011">
    <property type="protein sequence ID" value="KUK77701.1"/>
    <property type="molecule type" value="Genomic_DNA"/>
</dbReference>
<evidence type="ECO:0000313" key="2">
    <source>
        <dbReference type="Proteomes" id="UP000053904"/>
    </source>
</evidence>
<name>A0A101HIY0_9BACT</name>
<gene>
    <name evidence="1" type="ORF">XD93_0151</name>
</gene>
<dbReference type="Proteomes" id="UP000053904">
    <property type="component" value="Unassembled WGS sequence"/>
</dbReference>
<dbReference type="AlphaFoldDB" id="A0A101HIY0"/>
<organism evidence="1 2">
    <name type="scientific">candidate division WS6 bacterium 34_10</name>
    <dbReference type="NCBI Taxonomy" id="1641389"/>
    <lineage>
        <taxon>Bacteria</taxon>
        <taxon>Candidatus Dojkabacteria</taxon>
    </lineage>
</organism>
<accession>A0A101HIY0</accession>
<sequence>MVVIQLLNKESKIIKLDIKIYITSIGFRIKCPTSVVLNSKNERIPCLSDKYWDYYHLYEKLTGS</sequence>
<protein>
    <submittedName>
        <fullName evidence="1">Uncharacterized protein</fullName>
    </submittedName>
</protein>
<comment type="caution">
    <text evidence="1">The sequence shown here is derived from an EMBL/GenBank/DDBJ whole genome shotgun (WGS) entry which is preliminary data.</text>
</comment>
<evidence type="ECO:0000313" key="1">
    <source>
        <dbReference type="EMBL" id="KUK77701.1"/>
    </source>
</evidence>
<reference evidence="2" key="1">
    <citation type="journal article" date="2015" name="MBio">
        <title>Genome-Resolved Metagenomic Analysis Reveals Roles for Candidate Phyla and Other Microbial Community Members in Biogeochemical Transformations in Oil Reservoirs.</title>
        <authorList>
            <person name="Hu P."/>
            <person name="Tom L."/>
            <person name="Singh A."/>
            <person name="Thomas B.C."/>
            <person name="Baker B.J."/>
            <person name="Piceno Y.M."/>
            <person name="Andersen G.L."/>
            <person name="Banfield J.F."/>
        </authorList>
    </citation>
    <scope>NUCLEOTIDE SEQUENCE [LARGE SCALE GENOMIC DNA]</scope>
</reference>
<proteinExistence type="predicted"/>